<protein>
    <submittedName>
        <fullName evidence="1">Uncharacterized protein</fullName>
    </submittedName>
</protein>
<sequence>MNHRIDSGHVNNGFNANEEFNASVLFDTQHYDEIDLGVKSTSGHDLGAVAEGPSDKKDEDEDWEARCGWCFFRPRILQRFRTAKWVLFWLCWAGAVQ</sequence>
<gene>
    <name evidence="1" type="ORF">L9F63_015083</name>
</gene>
<name>A0AAD8A6I9_DIPPU</name>
<evidence type="ECO:0000313" key="2">
    <source>
        <dbReference type="Proteomes" id="UP001233999"/>
    </source>
</evidence>
<comment type="caution">
    <text evidence="1">The sequence shown here is derived from an EMBL/GenBank/DDBJ whole genome shotgun (WGS) entry which is preliminary data.</text>
</comment>
<keyword evidence="2" id="KW-1185">Reference proteome</keyword>
<feature type="non-terminal residue" evidence="1">
    <location>
        <position position="1"/>
    </location>
</feature>
<reference evidence="1" key="1">
    <citation type="journal article" date="2023" name="IScience">
        <title>Live-bearing cockroach genome reveals convergent evolutionary mechanisms linked to viviparity in insects and beyond.</title>
        <authorList>
            <person name="Fouks B."/>
            <person name="Harrison M.C."/>
            <person name="Mikhailova A.A."/>
            <person name="Marchal E."/>
            <person name="English S."/>
            <person name="Carruthers M."/>
            <person name="Jennings E.C."/>
            <person name="Chiamaka E.L."/>
            <person name="Frigard R.A."/>
            <person name="Pippel M."/>
            <person name="Attardo G.M."/>
            <person name="Benoit J.B."/>
            <person name="Bornberg-Bauer E."/>
            <person name="Tobe S.S."/>
        </authorList>
    </citation>
    <scope>NUCLEOTIDE SEQUENCE</scope>
    <source>
        <strain evidence="1">Stay&amp;Tobe</strain>
    </source>
</reference>
<reference evidence="1" key="2">
    <citation type="submission" date="2023-05" db="EMBL/GenBank/DDBJ databases">
        <authorList>
            <person name="Fouks B."/>
        </authorList>
    </citation>
    <scope>NUCLEOTIDE SEQUENCE</scope>
    <source>
        <strain evidence="1">Stay&amp;Tobe</strain>
        <tissue evidence="1">Testes</tissue>
    </source>
</reference>
<accession>A0AAD8A6I9</accession>
<dbReference type="EMBL" id="JASPKZ010003445">
    <property type="protein sequence ID" value="KAJ9593379.1"/>
    <property type="molecule type" value="Genomic_DNA"/>
</dbReference>
<proteinExistence type="predicted"/>
<dbReference type="AlphaFoldDB" id="A0AAD8A6I9"/>
<dbReference type="Proteomes" id="UP001233999">
    <property type="component" value="Unassembled WGS sequence"/>
</dbReference>
<organism evidence="1 2">
    <name type="scientific">Diploptera punctata</name>
    <name type="common">Pacific beetle cockroach</name>
    <dbReference type="NCBI Taxonomy" id="6984"/>
    <lineage>
        <taxon>Eukaryota</taxon>
        <taxon>Metazoa</taxon>
        <taxon>Ecdysozoa</taxon>
        <taxon>Arthropoda</taxon>
        <taxon>Hexapoda</taxon>
        <taxon>Insecta</taxon>
        <taxon>Pterygota</taxon>
        <taxon>Neoptera</taxon>
        <taxon>Polyneoptera</taxon>
        <taxon>Dictyoptera</taxon>
        <taxon>Blattodea</taxon>
        <taxon>Blaberoidea</taxon>
        <taxon>Blaberidae</taxon>
        <taxon>Diplopterinae</taxon>
        <taxon>Diploptera</taxon>
    </lineage>
</organism>
<evidence type="ECO:0000313" key="1">
    <source>
        <dbReference type="EMBL" id="KAJ9593379.1"/>
    </source>
</evidence>